<dbReference type="Pfam" id="PF12836">
    <property type="entry name" value="HHH_3"/>
    <property type="match status" value="1"/>
</dbReference>
<keyword evidence="2" id="KW-1133">Transmembrane helix</keyword>
<feature type="compositionally biased region" description="Gly residues" evidence="1">
    <location>
        <begin position="335"/>
        <end position="355"/>
    </location>
</feature>
<evidence type="ECO:0000313" key="4">
    <source>
        <dbReference type="EMBL" id="GGJ74263.1"/>
    </source>
</evidence>
<dbReference type="AlphaFoldDB" id="A0A8J3AY88"/>
<feature type="transmembrane region" description="Helical" evidence="2">
    <location>
        <begin position="209"/>
        <end position="229"/>
    </location>
</feature>
<organism evidence="4 5">
    <name type="scientific">Pilimelia anulata</name>
    <dbReference type="NCBI Taxonomy" id="53371"/>
    <lineage>
        <taxon>Bacteria</taxon>
        <taxon>Bacillati</taxon>
        <taxon>Actinomycetota</taxon>
        <taxon>Actinomycetes</taxon>
        <taxon>Micromonosporales</taxon>
        <taxon>Micromonosporaceae</taxon>
        <taxon>Pilimelia</taxon>
    </lineage>
</organism>
<dbReference type="Pfam" id="PF10531">
    <property type="entry name" value="SLBB"/>
    <property type="match status" value="1"/>
</dbReference>
<dbReference type="GO" id="GO:0006281">
    <property type="term" value="P:DNA repair"/>
    <property type="evidence" value="ECO:0007669"/>
    <property type="project" value="InterPro"/>
</dbReference>
<dbReference type="SUPFAM" id="SSF47781">
    <property type="entry name" value="RuvA domain 2-like"/>
    <property type="match status" value="1"/>
</dbReference>
<comment type="caution">
    <text evidence="4">The sequence shown here is derived from an EMBL/GenBank/DDBJ whole genome shotgun (WGS) entry which is preliminary data.</text>
</comment>
<dbReference type="EMBL" id="BMQB01000001">
    <property type="protein sequence ID" value="GGJ74263.1"/>
    <property type="molecule type" value="Genomic_DNA"/>
</dbReference>
<dbReference type="PANTHER" id="PTHR21180:SF32">
    <property type="entry name" value="ENDONUCLEASE_EXONUCLEASE_PHOSPHATASE FAMILY DOMAIN-CONTAINING PROTEIN 1"/>
    <property type="match status" value="1"/>
</dbReference>
<feature type="region of interest" description="Disordered" evidence="1">
    <location>
        <begin position="1"/>
        <end position="142"/>
    </location>
</feature>
<feature type="domain" description="Helix-hairpin-helix DNA-binding motif class 1" evidence="3">
    <location>
        <begin position="370"/>
        <end position="389"/>
    </location>
</feature>
<keyword evidence="5" id="KW-1185">Reference proteome</keyword>
<sequence>MSTGAGARRRADRRERPTVPDVSQTPYPDEPGTRSPDRPVHRPGGRFPADPWDEDDHDPDPAEPDRPIHRPTRGGIAAGVRTVRPDASEQPVAPPPAARQWVDGRSAVDHPGAPSVDAARSEPPGWASGFGDPAGRALDGHRDALGGHWGALVDRGDGRLGDARGRSGRVSEEFDHFPAAAGGSAAAAIGAGAFDPPPGRLLDPGRRGLRALAVLAVIVLLGAAAFAWFGRPEVEQAAEPPAAVLPVEATPSAAAPAPVGATQSTEVVVSVTGRVHRPGLVRLPPGARVADAISAAGGVLPGTPITFLNLARRVTDGEAILVGVTPPPGSVDPPGGTGGPASGGTASGGAAAGGAGVPGGKVDLNRATVAQLDALPGVGPVLAARLVEFRDRNGGFRSVADLRRVEGIGGTRYERLKDLVTV</sequence>
<evidence type="ECO:0000256" key="2">
    <source>
        <dbReference type="SAM" id="Phobius"/>
    </source>
</evidence>
<feature type="region of interest" description="Disordered" evidence="1">
    <location>
        <begin position="321"/>
        <end position="355"/>
    </location>
</feature>
<reference evidence="4" key="1">
    <citation type="journal article" date="2014" name="Int. J. Syst. Evol. Microbiol.">
        <title>Complete genome sequence of Corynebacterium casei LMG S-19264T (=DSM 44701T), isolated from a smear-ripened cheese.</title>
        <authorList>
            <consortium name="US DOE Joint Genome Institute (JGI-PGF)"/>
            <person name="Walter F."/>
            <person name="Albersmeier A."/>
            <person name="Kalinowski J."/>
            <person name="Ruckert C."/>
        </authorList>
    </citation>
    <scope>NUCLEOTIDE SEQUENCE</scope>
    <source>
        <strain evidence="4">JCM 3090</strain>
    </source>
</reference>
<gene>
    <name evidence="4" type="ORF">GCM10010123_00280</name>
</gene>
<name>A0A8J3AY88_9ACTN</name>
<keyword evidence="2" id="KW-0812">Transmembrane</keyword>
<feature type="compositionally biased region" description="Basic and acidic residues" evidence="1">
    <location>
        <begin position="59"/>
        <end position="68"/>
    </location>
</feature>
<feature type="domain" description="Helix-hairpin-helix DNA-binding motif class 1" evidence="3">
    <location>
        <begin position="400"/>
        <end position="419"/>
    </location>
</feature>
<dbReference type="InterPro" id="IPR019554">
    <property type="entry name" value="Soluble_ligand-bd"/>
</dbReference>
<dbReference type="InterPro" id="IPR003583">
    <property type="entry name" value="Hlx-hairpin-Hlx_DNA-bd_motif"/>
</dbReference>
<dbReference type="GO" id="GO:0015627">
    <property type="term" value="C:type II protein secretion system complex"/>
    <property type="evidence" value="ECO:0007669"/>
    <property type="project" value="TreeGrafter"/>
</dbReference>
<evidence type="ECO:0000256" key="1">
    <source>
        <dbReference type="SAM" id="MobiDB-lite"/>
    </source>
</evidence>
<keyword evidence="2" id="KW-0472">Membrane</keyword>
<dbReference type="InterPro" id="IPR010994">
    <property type="entry name" value="RuvA_2-like"/>
</dbReference>
<dbReference type="Gene3D" id="1.10.150.320">
    <property type="entry name" value="Photosystem II 12 kDa extrinsic protein"/>
    <property type="match status" value="1"/>
</dbReference>
<dbReference type="InterPro" id="IPR051675">
    <property type="entry name" value="Endo/Exo/Phosphatase_dom_1"/>
</dbReference>
<feature type="compositionally biased region" description="Basic and acidic residues" evidence="1">
    <location>
        <begin position="31"/>
        <end position="40"/>
    </location>
</feature>
<dbReference type="PANTHER" id="PTHR21180">
    <property type="entry name" value="ENDONUCLEASE/EXONUCLEASE/PHOSPHATASE FAMILY DOMAIN-CONTAINING PROTEIN 1"/>
    <property type="match status" value="1"/>
</dbReference>
<evidence type="ECO:0000313" key="5">
    <source>
        <dbReference type="Proteomes" id="UP000649739"/>
    </source>
</evidence>
<dbReference type="GO" id="GO:0015628">
    <property type="term" value="P:protein secretion by the type II secretion system"/>
    <property type="evidence" value="ECO:0007669"/>
    <property type="project" value="TreeGrafter"/>
</dbReference>
<dbReference type="Proteomes" id="UP000649739">
    <property type="component" value="Unassembled WGS sequence"/>
</dbReference>
<dbReference type="Gene3D" id="3.10.560.10">
    <property type="entry name" value="Outer membrane lipoprotein wza domain like"/>
    <property type="match status" value="1"/>
</dbReference>
<reference evidence="4" key="2">
    <citation type="submission" date="2020-09" db="EMBL/GenBank/DDBJ databases">
        <authorList>
            <person name="Sun Q."/>
            <person name="Ohkuma M."/>
        </authorList>
    </citation>
    <scope>NUCLEOTIDE SEQUENCE</scope>
    <source>
        <strain evidence="4">JCM 3090</strain>
    </source>
</reference>
<evidence type="ECO:0000259" key="3">
    <source>
        <dbReference type="SMART" id="SM00278"/>
    </source>
</evidence>
<proteinExistence type="predicted"/>
<accession>A0A8J3AY88</accession>
<protein>
    <recommendedName>
        <fullName evidence="3">Helix-hairpin-helix DNA-binding motif class 1 domain-containing protein</fullName>
    </recommendedName>
</protein>
<dbReference type="GO" id="GO:0003677">
    <property type="term" value="F:DNA binding"/>
    <property type="evidence" value="ECO:0007669"/>
    <property type="project" value="InterPro"/>
</dbReference>
<dbReference type="SMART" id="SM00278">
    <property type="entry name" value="HhH1"/>
    <property type="match status" value="2"/>
</dbReference>